<dbReference type="CDD" id="cd01451">
    <property type="entry name" value="vWA_Magnesium_chelatase"/>
    <property type="match status" value="1"/>
</dbReference>
<dbReference type="PANTHER" id="PTHR43473">
    <property type="entry name" value="MAGNESIUM-CHELATASE SUBUNIT CHLD, CHLOROPLASTIC"/>
    <property type="match status" value="1"/>
</dbReference>
<keyword evidence="5" id="KW-1185">Reference proteome</keyword>
<feature type="region of interest" description="Disordered" evidence="2">
    <location>
        <begin position="241"/>
        <end position="273"/>
    </location>
</feature>
<organism evidence="4 5">
    <name type="scientific">Sedimentitalea arenosa</name>
    <dbReference type="NCBI Taxonomy" id="2798803"/>
    <lineage>
        <taxon>Bacteria</taxon>
        <taxon>Pseudomonadati</taxon>
        <taxon>Pseudomonadota</taxon>
        <taxon>Alphaproteobacteria</taxon>
        <taxon>Rhodobacterales</taxon>
        <taxon>Paracoccaceae</taxon>
        <taxon>Sedimentitalea</taxon>
    </lineage>
</organism>
<dbReference type="Proteomes" id="UP000619079">
    <property type="component" value="Unassembled WGS sequence"/>
</dbReference>
<evidence type="ECO:0000256" key="2">
    <source>
        <dbReference type="SAM" id="MobiDB-lite"/>
    </source>
</evidence>
<dbReference type="Gene3D" id="3.40.50.410">
    <property type="entry name" value="von Willebrand factor, type A domain"/>
    <property type="match status" value="1"/>
</dbReference>
<sequence>MTETGTERDEHQPVWSRAGLALDLLAIDPVGLGGMTVRARAGPVRDLFLRRMARLPMPLLRVHPQIGDDALFGGLDLGRTLAQGRYIRSEGLAGRSGVLMLAMAERCGPGLAARFARLLDSGARAMILLDEGADEDERPPGAICERLAFHVDLSDVALAEAQEDAVPDLASARSRYRRIAASGEDVRTLVALAARFGIDTMRAPMLAMRAARAHAALVGRDRLEEGDLRAGAELVFPARATRLPAPPEPQDAPDQPNPRPDTEDATARDPGDLPRDILIEAVRALLPDGLLTGLATPGHNTAAGGSGAGRLRKGNRRGRPLPPRPGRLNGRSRVDLVATLQACAPWQTIRRKSMPQAGRIIIFPSDIRVKRYQDKSDRLLIFVVDASGSAAVSRLSEAKGAVELLLAQSYAQRDHVALIGFRGDGADLLLPPTRSLVQTKRRLAALPGGGGTPLATGLQAAVQLAEHSERQGLTPSILLLTDGRANITLSGAADRPRAQGEAEQIASLIGARRIGGVVLDIGNRPHPPLKTLSQAMQARYVPLPRADARRMSEAVGAALAP</sequence>
<dbReference type="PANTHER" id="PTHR43473:SF2">
    <property type="entry name" value="MAGNESIUM-CHELATASE SUBUNIT CHLD, CHLOROPLASTIC"/>
    <property type="match status" value="1"/>
</dbReference>
<dbReference type="RefSeq" id="WP_199022885.1">
    <property type="nucleotide sequence ID" value="NZ_JAELVR010000001.1"/>
</dbReference>
<feature type="compositionally biased region" description="Basic and acidic residues" evidence="2">
    <location>
        <begin position="260"/>
        <end position="273"/>
    </location>
</feature>
<feature type="compositionally biased region" description="Basic residues" evidence="2">
    <location>
        <begin position="310"/>
        <end position="319"/>
    </location>
</feature>
<proteinExistence type="inferred from homology"/>
<feature type="region of interest" description="Disordered" evidence="2">
    <location>
        <begin position="293"/>
        <end position="330"/>
    </location>
</feature>
<name>A0A8J7LQU7_9RHOB</name>
<dbReference type="PROSITE" id="PS50234">
    <property type="entry name" value="VWFA"/>
    <property type="match status" value="1"/>
</dbReference>
<dbReference type="SUPFAM" id="SSF53300">
    <property type="entry name" value="vWA-like"/>
    <property type="match status" value="1"/>
</dbReference>
<dbReference type="EMBL" id="JAELVR010000001">
    <property type="protein sequence ID" value="MBJ6370119.1"/>
    <property type="molecule type" value="Genomic_DNA"/>
</dbReference>
<dbReference type="SMART" id="SM00327">
    <property type="entry name" value="VWA"/>
    <property type="match status" value="1"/>
</dbReference>
<comment type="caution">
    <text evidence="4">The sequence shown here is derived from an EMBL/GenBank/DDBJ whole genome shotgun (WGS) entry which is preliminary data.</text>
</comment>
<dbReference type="NCBIfam" id="NF009943">
    <property type="entry name" value="PRK13406.1"/>
    <property type="match status" value="1"/>
</dbReference>
<feature type="domain" description="VWFA" evidence="3">
    <location>
        <begin position="379"/>
        <end position="559"/>
    </location>
</feature>
<gene>
    <name evidence="4" type="ORF">JF290_01155</name>
</gene>
<feature type="compositionally biased region" description="Pro residues" evidence="2">
    <location>
        <begin position="244"/>
        <end position="259"/>
    </location>
</feature>
<reference evidence="4" key="1">
    <citation type="submission" date="2020-12" db="EMBL/GenBank/DDBJ databases">
        <title>Sedimentitalea sp. nov., isolated from sand in Incheon.</title>
        <authorList>
            <person name="Kim W."/>
        </authorList>
    </citation>
    <scope>NUCLEOTIDE SEQUENCE</scope>
    <source>
        <strain evidence="4">CAU 1593</strain>
    </source>
</reference>
<evidence type="ECO:0000259" key="3">
    <source>
        <dbReference type="PROSITE" id="PS50234"/>
    </source>
</evidence>
<dbReference type="AlphaFoldDB" id="A0A8J7LQU7"/>
<dbReference type="InterPro" id="IPR002035">
    <property type="entry name" value="VWF_A"/>
</dbReference>
<dbReference type="Pfam" id="PF17863">
    <property type="entry name" value="AAA_lid_2"/>
    <property type="match status" value="1"/>
</dbReference>
<dbReference type="InterPro" id="IPR036465">
    <property type="entry name" value="vWFA_dom_sf"/>
</dbReference>
<dbReference type="InterPro" id="IPR041628">
    <property type="entry name" value="ChlI/MoxR_AAA_lid"/>
</dbReference>
<evidence type="ECO:0000256" key="1">
    <source>
        <dbReference type="ARBA" id="ARBA00005799"/>
    </source>
</evidence>
<evidence type="ECO:0000313" key="5">
    <source>
        <dbReference type="Proteomes" id="UP000619079"/>
    </source>
</evidence>
<dbReference type="Gene3D" id="1.10.8.80">
    <property type="entry name" value="Magnesium chelatase subunit I, C-Terminal domain"/>
    <property type="match status" value="1"/>
</dbReference>
<dbReference type="InterPro" id="IPR041702">
    <property type="entry name" value="BchD/ChlD_VWA"/>
</dbReference>
<dbReference type="Pfam" id="PF13519">
    <property type="entry name" value="VWA_2"/>
    <property type="match status" value="1"/>
</dbReference>
<protein>
    <submittedName>
        <fullName evidence="4">Magnesium chelatase subunit D</fullName>
    </submittedName>
</protein>
<accession>A0A8J7LQU7</accession>
<evidence type="ECO:0000313" key="4">
    <source>
        <dbReference type="EMBL" id="MBJ6370119.1"/>
    </source>
</evidence>
<comment type="similarity">
    <text evidence="1">Belongs to the Mg-chelatase subunits D/I family.</text>
</comment>